<proteinExistence type="predicted"/>
<dbReference type="InterPro" id="IPR008727">
    <property type="entry name" value="PAAR_motif"/>
</dbReference>
<organism evidence="1 2">
    <name type="scientific">Acinetobacter gerneri</name>
    <dbReference type="NCBI Taxonomy" id="202952"/>
    <lineage>
        <taxon>Bacteria</taxon>
        <taxon>Pseudomonadati</taxon>
        <taxon>Pseudomonadota</taxon>
        <taxon>Gammaproteobacteria</taxon>
        <taxon>Moraxellales</taxon>
        <taxon>Moraxellaceae</taxon>
        <taxon>Acinetobacter</taxon>
    </lineage>
</organism>
<comment type="caution">
    <text evidence="1">The sequence shown here is derived from an EMBL/GenBank/DDBJ whole genome shotgun (WGS) entry which is preliminary data.</text>
</comment>
<accession>A0AAW8JMP4</accession>
<dbReference type="CDD" id="cd14744">
    <property type="entry name" value="PAAR_CT_2"/>
    <property type="match status" value="1"/>
</dbReference>
<reference evidence="1" key="1">
    <citation type="submission" date="2023-08" db="EMBL/GenBank/DDBJ databases">
        <title>Emergence of clinically-relevant ST2 carbapenem-resistant Acinetobacter baumannii strains in hospital sewages in Zhejiang, East of China.</title>
        <authorList>
            <person name="Kaichao C."/>
            <person name="Zhang R."/>
        </authorList>
    </citation>
    <scope>NUCLEOTIDE SEQUENCE</scope>
    <source>
        <strain evidence="1">M-SY-60</strain>
    </source>
</reference>
<dbReference type="AlphaFoldDB" id="A0AAW8JMP4"/>
<dbReference type="RefSeq" id="WP_308957555.1">
    <property type="nucleotide sequence ID" value="NZ_DAMBEH010000017.1"/>
</dbReference>
<evidence type="ECO:0000313" key="2">
    <source>
        <dbReference type="Proteomes" id="UP001243195"/>
    </source>
</evidence>
<dbReference type="Proteomes" id="UP001243195">
    <property type="component" value="Unassembled WGS sequence"/>
</dbReference>
<dbReference type="EMBL" id="JAVIDA010000069">
    <property type="protein sequence ID" value="MDQ9073818.1"/>
    <property type="molecule type" value="Genomic_DNA"/>
</dbReference>
<dbReference type="Gene3D" id="2.60.200.60">
    <property type="match status" value="1"/>
</dbReference>
<sequence>MKAAILIGDKTDHGGVVTQVDQTFIIDGKAVHVSGMQHFCPKCRTIVTAIAGSQSLIINNKAMIVAGDKASCGATFISTQNLLVRE</sequence>
<protein>
    <submittedName>
        <fullName evidence="1">PAAR domain-containing protein</fullName>
    </submittedName>
</protein>
<gene>
    <name evidence="1" type="ORF">RFH51_20555</name>
</gene>
<evidence type="ECO:0000313" key="1">
    <source>
        <dbReference type="EMBL" id="MDQ9073818.1"/>
    </source>
</evidence>
<name>A0AAW8JMP4_9GAMM</name>
<dbReference type="Pfam" id="PF05488">
    <property type="entry name" value="PAAR_motif"/>
    <property type="match status" value="1"/>
</dbReference>